<protein>
    <submittedName>
        <fullName evidence="2">Uncharacterized protein</fullName>
    </submittedName>
</protein>
<proteinExistence type="predicted"/>
<dbReference type="EMBL" id="GBXM01016328">
    <property type="protein sequence ID" value="JAH92249.1"/>
    <property type="molecule type" value="Transcribed_RNA"/>
</dbReference>
<sequence>MLYCLLMLYCLNVSILLTFPTSGFLLARIWTRVQVSNDYSRRGNSLFNFNQTSAFDKNQVRLMQLNSHRDVVLYSCVMLYDEVCLC</sequence>
<name>A0A0E9WPB7_ANGAN</name>
<evidence type="ECO:0000256" key="1">
    <source>
        <dbReference type="SAM" id="Phobius"/>
    </source>
</evidence>
<keyword evidence="1" id="KW-0472">Membrane</keyword>
<reference evidence="2" key="2">
    <citation type="journal article" date="2015" name="Fish Shellfish Immunol.">
        <title>Early steps in the European eel (Anguilla anguilla)-Vibrio vulnificus interaction in the gills: Role of the RtxA13 toxin.</title>
        <authorList>
            <person name="Callol A."/>
            <person name="Pajuelo D."/>
            <person name="Ebbesson L."/>
            <person name="Teles M."/>
            <person name="MacKenzie S."/>
            <person name="Amaro C."/>
        </authorList>
    </citation>
    <scope>NUCLEOTIDE SEQUENCE</scope>
</reference>
<accession>A0A0E9WPB7</accession>
<evidence type="ECO:0000313" key="2">
    <source>
        <dbReference type="EMBL" id="JAH92249.1"/>
    </source>
</evidence>
<keyword evidence="1" id="KW-1133">Transmembrane helix</keyword>
<organism evidence="2">
    <name type="scientific">Anguilla anguilla</name>
    <name type="common">European freshwater eel</name>
    <name type="synonym">Muraena anguilla</name>
    <dbReference type="NCBI Taxonomy" id="7936"/>
    <lineage>
        <taxon>Eukaryota</taxon>
        <taxon>Metazoa</taxon>
        <taxon>Chordata</taxon>
        <taxon>Craniata</taxon>
        <taxon>Vertebrata</taxon>
        <taxon>Euteleostomi</taxon>
        <taxon>Actinopterygii</taxon>
        <taxon>Neopterygii</taxon>
        <taxon>Teleostei</taxon>
        <taxon>Anguilliformes</taxon>
        <taxon>Anguillidae</taxon>
        <taxon>Anguilla</taxon>
    </lineage>
</organism>
<dbReference type="AlphaFoldDB" id="A0A0E9WPB7"/>
<reference evidence="2" key="1">
    <citation type="submission" date="2014-11" db="EMBL/GenBank/DDBJ databases">
        <authorList>
            <person name="Amaro Gonzalez C."/>
        </authorList>
    </citation>
    <scope>NUCLEOTIDE SEQUENCE</scope>
</reference>
<keyword evidence="1" id="KW-0812">Transmembrane</keyword>
<feature type="transmembrane region" description="Helical" evidence="1">
    <location>
        <begin position="6"/>
        <end position="27"/>
    </location>
</feature>